<dbReference type="GO" id="GO:0007528">
    <property type="term" value="P:neuromuscular junction development"/>
    <property type="evidence" value="ECO:0007669"/>
    <property type="project" value="TreeGrafter"/>
</dbReference>
<gene>
    <name evidence="4" type="ORF">Z043_101064</name>
</gene>
<dbReference type="InterPro" id="IPR037748">
    <property type="entry name" value="Dok-7_PTB"/>
</dbReference>
<dbReference type="STRING" id="113540.ENSSFOP00015031871"/>
<dbReference type="Pfam" id="PF02174">
    <property type="entry name" value="IRS"/>
    <property type="match status" value="1"/>
</dbReference>
<dbReference type="InterPro" id="IPR037746">
    <property type="entry name" value="Dok-7"/>
</dbReference>
<protein>
    <submittedName>
        <fullName evidence="4">Protein Dok-7-like</fullName>
    </submittedName>
</protein>
<dbReference type="FunFam" id="2.30.29.30:FF:000275">
    <property type="entry name" value="Docking protein 7"/>
    <property type="match status" value="1"/>
</dbReference>
<dbReference type="InterPro" id="IPR001849">
    <property type="entry name" value="PH_domain"/>
</dbReference>
<feature type="region of interest" description="Disordered" evidence="1">
    <location>
        <begin position="270"/>
        <end position="334"/>
    </location>
</feature>
<dbReference type="PANTHER" id="PTHR21636">
    <property type="entry name" value="PROTEIN DOK-7"/>
    <property type="match status" value="1"/>
</dbReference>
<reference evidence="4" key="1">
    <citation type="submission" date="2015-08" db="EMBL/GenBank/DDBJ databases">
        <title>The genome of the Asian arowana (Scleropages formosus).</title>
        <authorList>
            <person name="Tan M.H."/>
            <person name="Gan H.M."/>
            <person name="Croft L.J."/>
            <person name="Austin C.M."/>
        </authorList>
    </citation>
    <scope>NUCLEOTIDE SEQUENCE [LARGE SCALE GENOMIC DNA]</scope>
    <source>
        <strain evidence="4">Aro1</strain>
    </source>
</reference>
<dbReference type="SUPFAM" id="SSF50729">
    <property type="entry name" value="PH domain-like"/>
    <property type="match status" value="2"/>
</dbReference>
<dbReference type="PROSITE" id="PS51064">
    <property type="entry name" value="IRS_PTB"/>
    <property type="match status" value="1"/>
</dbReference>
<dbReference type="PROSITE" id="PS50003">
    <property type="entry name" value="PH_DOMAIN"/>
    <property type="match status" value="1"/>
</dbReference>
<dbReference type="PANTHER" id="PTHR21636:SF2">
    <property type="entry name" value="PROTEIN DOK-7"/>
    <property type="match status" value="1"/>
</dbReference>
<dbReference type="InterPro" id="IPR011993">
    <property type="entry name" value="PH-like_dom_sf"/>
</dbReference>
<organism evidence="4 5">
    <name type="scientific">Scleropages formosus</name>
    <name type="common">Asian bonytongue</name>
    <name type="synonym">Osteoglossum formosum</name>
    <dbReference type="NCBI Taxonomy" id="113540"/>
    <lineage>
        <taxon>Eukaryota</taxon>
        <taxon>Metazoa</taxon>
        <taxon>Chordata</taxon>
        <taxon>Craniata</taxon>
        <taxon>Vertebrata</taxon>
        <taxon>Euteleostomi</taxon>
        <taxon>Actinopterygii</taxon>
        <taxon>Neopterygii</taxon>
        <taxon>Teleostei</taxon>
        <taxon>Osteoglossocephala</taxon>
        <taxon>Osteoglossomorpha</taxon>
        <taxon>Osteoglossiformes</taxon>
        <taxon>Osteoglossidae</taxon>
        <taxon>Scleropages</taxon>
    </lineage>
</organism>
<feature type="region of interest" description="Disordered" evidence="1">
    <location>
        <begin position="346"/>
        <end position="378"/>
    </location>
</feature>
<evidence type="ECO:0000313" key="5">
    <source>
        <dbReference type="Proteomes" id="UP000034805"/>
    </source>
</evidence>
<feature type="compositionally biased region" description="Low complexity" evidence="1">
    <location>
        <begin position="282"/>
        <end position="298"/>
    </location>
</feature>
<feature type="domain" description="PH" evidence="2">
    <location>
        <begin position="4"/>
        <end position="109"/>
    </location>
</feature>
<evidence type="ECO:0000259" key="3">
    <source>
        <dbReference type="PROSITE" id="PS51064"/>
    </source>
</evidence>
<sequence>MTDTVVVEGQAKLRDGKKWKSRWVALRKPSPVADCLVLLVYKDRTEKTKGHKERCSITLEDICGLDPGLSFEGVSFTLTILCLSQAVMLGFDNKETLLAWDVRIRYSLGEVHRFAVGVQPGTKLESGPAILHLCNNLLVLARDVPPAVIGQWRLSDLRRYGAVPNGFVFEGGTRCGYWAGVFFLSCVEGEQISFLFDCIVRGISPTRGPFGLRPVLPDPSVTPSSMEDRVKHEAQELEKRLSLLSHCSRQSSTVICSDFVPLLLAASTSSYGPSVASDERSVSSSSSETSHSDTSLGSRLALWAEPGPVSGAKTPAPQEAMGPPPGKGPPPSEESLCAAVAVVTRPPPKPVRTRGLQEIGRQSSSDSGIATGSHSSYSGSFSSYTGSLDIGQGDEFGSLLSLPEQNLCTCPPYEYQVPGSLKHRYDTPRNLLQASQLPRDQVAAGGDMRGGPPEMAVPRWPPTPSRPELTEEGEVSVDTIWKWPPLQTLGLNLDSQGSEGAPPYGAFAEPRETFSPQAGVPRSLFTACSICGRLKGTTLLHTGIAPMPAVPDKKPVRKEERVKGGMAYETMEGRGLERTAETEERSSYELMGSCGQQRFYTDTEGGVAALGLSGTGKIHRPSLATDPKGGYELMASAVDTPKRGDLSPGEYGGMFVFPPDMAALLDRPRGDGVTYVNIPISPASKKQLHYMELELQEPSCGVRGNSTPCPFTSAALPYAIGRQHRLTQKSRRGGSTKYAQIDITATETAHKVGSQHAQERLQELEQKRKGTQQ</sequence>
<dbReference type="GO" id="GO:0019901">
    <property type="term" value="F:protein kinase binding"/>
    <property type="evidence" value="ECO:0007669"/>
    <property type="project" value="InterPro"/>
</dbReference>
<dbReference type="CDD" id="cd13165">
    <property type="entry name" value="PTB_DOK7"/>
    <property type="match status" value="1"/>
</dbReference>
<evidence type="ECO:0000259" key="2">
    <source>
        <dbReference type="PROSITE" id="PS50003"/>
    </source>
</evidence>
<dbReference type="EMBL" id="JARO02000228">
    <property type="protein sequence ID" value="KPP79360.1"/>
    <property type="molecule type" value="Genomic_DNA"/>
</dbReference>
<accession>A0A0P7VBV6</accession>
<dbReference type="SMART" id="SM01244">
    <property type="entry name" value="IRS"/>
    <property type="match status" value="1"/>
</dbReference>
<feature type="compositionally biased region" description="Pro residues" evidence="1">
    <location>
        <begin position="322"/>
        <end position="332"/>
    </location>
</feature>
<feature type="compositionally biased region" description="Polar residues" evidence="1">
    <location>
        <begin position="360"/>
        <end position="370"/>
    </location>
</feature>
<dbReference type="AlphaFoldDB" id="A0A0P7VBV6"/>
<name>A0A0P7VBV6_SCLFO</name>
<evidence type="ECO:0000313" key="4">
    <source>
        <dbReference type="EMBL" id="KPP79360.1"/>
    </source>
</evidence>
<proteinExistence type="predicted"/>
<dbReference type="Gene3D" id="2.30.29.30">
    <property type="entry name" value="Pleckstrin-homology domain (PH domain)/Phosphotyrosine-binding domain (PTB)"/>
    <property type="match status" value="2"/>
</dbReference>
<feature type="region of interest" description="Disordered" evidence="1">
    <location>
        <begin position="442"/>
        <end position="469"/>
    </location>
</feature>
<dbReference type="InterPro" id="IPR002404">
    <property type="entry name" value="IRS_PTB"/>
</dbReference>
<feature type="domain" description="IRS-type PTB" evidence="3">
    <location>
        <begin position="105"/>
        <end position="210"/>
    </location>
</feature>
<comment type="caution">
    <text evidence="4">The sequence shown here is derived from an EMBL/GenBank/DDBJ whole genome shotgun (WGS) entry which is preliminary data.</text>
</comment>
<evidence type="ECO:0000256" key="1">
    <source>
        <dbReference type="SAM" id="MobiDB-lite"/>
    </source>
</evidence>
<dbReference type="Proteomes" id="UP000034805">
    <property type="component" value="Unassembled WGS sequence"/>
</dbReference>